<dbReference type="SMART" id="SM00388">
    <property type="entry name" value="HisKA"/>
    <property type="match status" value="1"/>
</dbReference>
<dbReference type="OrthoDB" id="8583694at2"/>
<dbReference type="InterPro" id="IPR004358">
    <property type="entry name" value="Sig_transdc_His_kin-like_C"/>
</dbReference>
<keyword evidence="8" id="KW-0418">Kinase</keyword>
<dbReference type="Pfam" id="PF02518">
    <property type="entry name" value="HATPase_c"/>
    <property type="match status" value="1"/>
</dbReference>
<dbReference type="Pfam" id="PF00512">
    <property type="entry name" value="HisKA"/>
    <property type="match status" value="1"/>
</dbReference>
<comment type="caution">
    <text evidence="16">The sequence shown here is derived from an EMBL/GenBank/DDBJ whole genome shotgun (WGS) entry which is preliminary data.</text>
</comment>
<gene>
    <name evidence="16" type="ORF">GM668_24005</name>
</gene>
<dbReference type="InterPro" id="IPR003661">
    <property type="entry name" value="HisK_dim/P_dom"/>
</dbReference>
<dbReference type="EMBL" id="WNLA01000020">
    <property type="protein sequence ID" value="MTW05144.1"/>
    <property type="molecule type" value="Genomic_DNA"/>
</dbReference>
<dbReference type="Proteomes" id="UP000484015">
    <property type="component" value="Unassembled WGS sequence"/>
</dbReference>
<evidence type="ECO:0000256" key="2">
    <source>
        <dbReference type="ARBA" id="ARBA00004141"/>
    </source>
</evidence>
<keyword evidence="6 13" id="KW-0812">Transmembrane</keyword>
<comment type="subcellular location">
    <subcellularLocation>
        <location evidence="2">Membrane</location>
        <topology evidence="2">Multi-pass membrane protein</topology>
    </subcellularLocation>
</comment>
<feature type="domain" description="Histidine kinase" evidence="14">
    <location>
        <begin position="252"/>
        <end position="464"/>
    </location>
</feature>
<evidence type="ECO:0000256" key="5">
    <source>
        <dbReference type="ARBA" id="ARBA00022679"/>
    </source>
</evidence>
<dbReference type="PROSITE" id="PS50109">
    <property type="entry name" value="HIS_KIN"/>
    <property type="match status" value="1"/>
</dbReference>
<keyword evidence="9" id="KW-0067">ATP-binding</keyword>
<dbReference type="GO" id="GO:0005886">
    <property type="term" value="C:plasma membrane"/>
    <property type="evidence" value="ECO:0007669"/>
    <property type="project" value="TreeGrafter"/>
</dbReference>
<dbReference type="EC" id="2.7.13.3" evidence="3"/>
<dbReference type="PRINTS" id="PR00344">
    <property type="entry name" value="BCTRLSENSOR"/>
</dbReference>
<evidence type="ECO:0000256" key="7">
    <source>
        <dbReference type="ARBA" id="ARBA00022741"/>
    </source>
</evidence>
<evidence type="ECO:0000256" key="10">
    <source>
        <dbReference type="ARBA" id="ARBA00022989"/>
    </source>
</evidence>
<dbReference type="Gene3D" id="3.30.565.10">
    <property type="entry name" value="Histidine kinase-like ATPase, C-terminal domain"/>
    <property type="match status" value="1"/>
</dbReference>
<dbReference type="PROSITE" id="PS50885">
    <property type="entry name" value="HAMP"/>
    <property type="match status" value="1"/>
</dbReference>
<dbReference type="InterPro" id="IPR036890">
    <property type="entry name" value="HATPase_C_sf"/>
</dbReference>
<keyword evidence="5" id="KW-0808">Transferase</keyword>
<keyword evidence="7" id="KW-0547">Nucleotide-binding</keyword>
<evidence type="ECO:0000256" key="9">
    <source>
        <dbReference type="ARBA" id="ARBA00022840"/>
    </source>
</evidence>
<comment type="catalytic activity">
    <reaction evidence="1">
        <text>ATP + protein L-histidine = ADP + protein N-phospho-L-histidine.</text>
        <dbReference type="EC" id="2.7.13.3"/>
    </reaction>
</comment>
<organism evidence="16 17">
    <name type="scientific">Pseudoduganella ginsengisoli</name>
    <dbReference type="NCBI Taxonomy" id="1462440"/>
    <lineage>
        <taxon>Bacteria</taxon>
        <taxon>Pseudomonadati</taxon>
        <taxon>Pseudomonadota</taxon>
        <taxon>Betaproteobacteria</taxon>
        <taxon>Burkholderiales</taxon>
        <taxon>Oxalobacteraceae</taxon>
        <taxon>Telluria group</taxon>
        <taxon>Pseudoduganella</taxon>
    </lineage>
</organism>
<feature type="transmembrane region" description="Helical" evidence="13">
    <location>
        <begin position="172"/>
        <end position="191"/>
    </location>
</feature>
<dbReference type="PANTHER" id="PTHR45436">
    <property type="entry name" value="SENSOR HISTIDINE KINASE YKOH"/>
    <property type="match status" value="1"/>
</dbReference>
<dbReference type="RefSeq" id="WP_155441491.1">
    <property type="nucleotide sequence ID" value="NZ_WNLA01000020.1"/>
</dbReference>
<reference evidence="16 17" key="1">
    <citation type="submission" date="2019-11" db="EMBL/GenBank/DDBJ databases">
        <title>Type strains purchased from KCTC, JCM and DSMZ.</title>
        <authorList>
            <person name="Lu H."/>
        </authorList>
    </citation>
    <scope>NUCLEOTIDE SEQUENCE [LARGE SCALE GENOMIC DNA]</scope>
    <source>
        <strain evidence="16 17">KCTC 42409</strain>
    </source>
</reference>
<dbReference type="GO" id="GO:0005524">
    <property type="term" value="F:ATP binding"/>
    <property type="evidence" value="ECO:0007669"/>
    <property type="project" value="UniProtKB-KW"/>
</dbReference>
<dbReference type="InterPro" id="IPR050428">
    <property type="entry name" value="TCS_sensor_his_kinase"/>
</dbReference>
<dbReference type="SUPFAM" id="SSF47384">
    <property type="entry name" value="Homodimeric domain of signal transducing histidine kinase"/>
    <property type="match status" value="1"/>
</dbReference>
<keyword evidence="11" id="KW-0902">Two-component regulatory system</keyword>
<dbReference type="InterPro" id="IPR003660">
    <property type="entry name" value="HAMP_dom"/>
</dbReference>
<evidence type="ECO:0000256" key="3">
    <source>
        <dbReference type="ARBA" id="ARBA00012438"/>
    </source>
</evidence>
<feature type="transmembrane region" description="Helical" evidence="13">
    <location>
        <begin position="12"/>
        <end position="36"/>
    </location>
</feature>
<evidence type="ECO:0000256" key="6">
    <source>
        <dbReference type="ARBA" id="ARBA00022692"/>
    </source>
</evidence>
<name>A0A6L6Q6R6_9BURK</name>
<feature type="domain" description="HAMP" evidence="15">
    <location>
        <begin position="192"/>
        <end position="244"/>
    </location>
</feature>
<evidence type="ECO:0000256" key="4">
    <source>
        <dbReference type="ARBA" id="ARBA00022553"/>
    </source>
</evidence>
<evidence type="ECO:0000313" key="17">
    <source>
        <dbReference type="Proteomes" id="UP000484015"/>
    </source>
</evidence>
<dbReference type="SMART" id="SM00387">
    <property type="entry name" value="HATPase_c"/>
    <property type="match status" value="1"/>
</dbReference>
<keyword evidence="10 13" id="KW-1133">Transmembrane helix</keyword>
<evidence type="ECO:0000256" key="8">
    <source>
        <dbReference type="ARBA" id="ARBA00022777"/>
    </source>
</evidence>
<evidence type="ECO:0000256" key="12">
    <source>
        <dbReference type="ARBA" id="ARBA00023136"/>
    </source>
</evidence>
<dbReference type="InterPro" id="IPR003594">
    <property type="entry name" value="HATPase_dom"/>
</dbReference>
<keyword evidence="12 13" id="KW-0472">Membrane</keyword>
<dbReference type="PANTHER" id="PTHR45436:SF14">
    <property type="entry name" value="SENSOR PROTEIN QSEC"/>
    <property type="match status" value="1"/>
</dbReference>
<dbReference type="InterPro" id="IPR005467">
    <property type="entry name" value="His_kinase_dom"/>
</dbReference>
<evidence type="ECO:0000259" key="14">
    <source>
        <dbReference type="PROSITE" id="PS50109"/>
    </source>
</evidence>
<dbReference type="AlphaFoldDB" id="A0A6L6Q6R6"/>
<dbReference type="Gene3D" id="1.10.287.130">
    <property type="match status" value="1"/>
</dbReference>
<sequence>MKRWLSPTLTQRVMLALVLAFMSVWSVLLAFDYLAFKQAMRTNSGLHQLSGALAAALAPVEDAEHAKSAVAVSAVMVNHLRREGGQLPGEVLFELADRQGRVLYRTPGPGAQEWNWALPENGPADGPPQVRDQAIGGRMYWTIMRATGRWTLHIAEPQVGDTTVLGWLSRELLPYLLLAFPVVLVVLWLAVRSGLRPLRLLAKRIDTRAPDDLSPVNLQLKYAELQPVVTALDNLLAQLRRQVQRERAFVQDAAHELRTPLAVIATQAHAIVREPDTYARQQAQAHLDHAIARSSHLVGQLLELATLDETPAGTLATVDVAGHLRHLLAQKAGLALACDIELSLDAPETLHWTLDMAAFQSIVHNLLDNALRYVHAGCRIAVAAAASDGALTVSVADDGPGIAEDQRELVFERFYRVRGTTAPGSGLGLAIVRQAARRMGGTVCISPGLDQRGCAFHFRLQAFGHAIGATPP</sequence>
<dbReference type="CDD" id="cd00082">
    <property type="entry name" value="HisKA"/>
    <property type="match status" value="1"/>
</dbReference>
<evidence type="ECO:0000313" key="16">
    <source>
        <dbReference type="EMBL" id="MTW05144.1"/>
    </source>
</evidence>
<keyword evidence="4" id="KW-0597">Phosphoprotein</keyword>
<protein>
    <recommendedName>
        <fullName evidence="3">histidine kinase</fullName>
        <ecNumber evidence="3">2.7.13.3</ecNumber>
    </recommendedName>
</protein>
<evidence type="ECO:0000256" key="13">
    <source>
        <dbReference type="SAM" id="Phobius"/>
    </source>
</evidence>
<evidence type="ECO:0000256" key="1">
    <source>
        <dbReference type="ARBA" id="ARBA00000085"/>
    </source>
</evidence>
<proteinExistence type="predicted"/>
<keyword evidence="17" id="KW-1185">Reference proteome</keyword>
<dbReference type="GO" id="GO:0000155">
    <property type="term" value="F:phosphorelay sensor kinase activity"/>
    <property type="evidence" value="ECO:0007669"/>
    <property type="project" value="InterPro"/>
</dbReference>
<evidence type="ECO:0000259" key="15">
    <source>
        <dbReference type="PROSITE" id="PS50885"/>
    </source>
</evidence>
<dbReference type="SUPFAM" id="SSF55874">
    <property type="entry name" value="ATPase domain of HSP90 chaperone/DNA topoisomerase II/histidine kinase"/>
    <property type="match status" value="1"/>
</dbReference>
<accession>A0A6L6Q6R6</accession>
<dbReference type="InterPro" id="IPR036097">
    <property type="entry name" value="HisK_dim/P_sf"/>
</dbReference>
<dbReference type="CDD" id="cd00075">
    <property type="entry name" value="HATPase"/>
    <property type="match status" value="1"/>
</dbReference>
<evidence type="ECO:0000256" key="11">
    <source>
        <dbReference type="ARBA" id="ARBA00023012"/>
    </source>
</evidence>